<comment type="caution">
    <text evidence="1">The sequence shown here is derived from an EMBL/GenBank/DDBJ whole genome shotgun (WGS) entry which is preliminary data.</text>
</comment>
<dbReference type="EMBL" id="LQBP01000004">
    <property type="protein sequence ID" value="KUJ79585.1"/>
    <property type="molecule type" value="Genomic_DNA"/>
</dbReference>
<reference evidence="2" key="1">
    <citation type="submission" date="2015-12" db="EMBL/GenBank/DDBJ databases">
        <authorList>
            <person name="Zhang G."/>
            <person name="Stingl U."/>
        </authorList>
    </citation>
    <scope>NUCLEOTIDE SEQUENCE [LARGE SCALE GENOMIC DNA]</scope>
    <source>
        <strain evidence="2">ZGT108</strain>
    </source>
</reference>
<evidence type="ECO:0000313" key="2">
    <source>
        <dbReference type="Proteomes" id="UP000053690"/>
    </source>
</evidence>
<dbReference type="Proteomes" id="UP000053690">
    <property type="component" value="Unassembled WGS sequence"/>
</dbReference>
<evidence type="ECO:0000313" key="1">
    <source>
        <dbReference type="EMBL" id="KUJ79585.1"/>
    </source>
</evidence>
<dbReference type="AlphaFoldDB" id="A0A0X3TV68"/>
<protein>
    <submittedName>
        <fullName evidence="1">Uncharacterized protein</fullName>
    </submittedName>
</protein>
<gene>
    <name evidence="1" type="ORF">AVO44_10285</name>
</gene>
<accession>A0A0X3TV68</accession>
<keyword evidence="2" id="KW-1185">Reference proteome</keyword>
<organism evidence="1 2">
    <name type="scientific">Ruegeria profundi</name>
    <dbReference type="NCBI Taxonomy" id="1685378"/>
    <lineage>
        <taxon>Bacteria</taxon>
        <taxon>Pseudomonadati</taxon>
        <taxon>Pseudomonadota</taxon>
        <taxon>Alphaproteobacteria</taxon>
        <taxon>Rhodobacterales</taxon>
        <taxon>Roseobacteraceae</taxon>
        <taxon>Ruegeria</taxon>
    </lineage>
</organism>
<name>A0A0X3TV68_9RHOB</name>
<dbReference type="STRING" id="1685378.AVO44_10285"/>
<proteinExistence type="predicted"/>
<sequence>MSSDKLNGTGGQMRTRASGRVAIFWTQTEIDGLEAAPLSFLSVGAAWSWRGQARYLAEPAAQPLGLGRVAGTQAAPTVRNVQIQNLPDAARGLIVLTNGAQTFTGHVFLVSGESAPILVFEGACPGRDQEFWISEFIEIENQSDEAAEQDRTIVVFPFRPTPDVGDLDPRKAVLVGRRVD</sequence>